<dbReference type="AlphaFoldDB" id="A0A0A9G1X4"/>
<name>A0A0A9G1X4_ARUDO</name>
<accession>A0A0A9G1X4</accession>
<evidence type="ECO:0000313" key="1">
    <source>
        <dbReference type="EMBL" id="JAE19075.1"/>
    </source>
</evidence>
<protein>
    <submittedName>
        <fullName evidence="1">DCDA</fullName>
    </submittedName>
</protein>
<proteinExistence type="predicted"/>
<reference evidence="1" key="1">
    <citation type="submission" date="2014-09" db="EMBL/GenBank/DDBJ databases">
        <authorList>
            <person name="Magalhaes I.L.F."/>
            <person name="Oliveira U."/>
            <person name="Santos F.R."/>
            <person name="Vidigal T.H.D.A."/>
            <person name="Brescovit A.D."/>
            <person name="Santos A.J."/>
        </authorList>
    </citation>
    <scope>NUCLEOTIDE SEQUENCE</scope>
    <source>
        <tissue evidence="1">Shoot tissue taken approximately 20 cm above the soil surface</tissue>
    </source>
</reference>
<sequence length="149" mass="17442">MRYKLRASSVFKIQANIHLHFLSKRGKKLHIIETKEAKGHRPVCYHNIHDNSSEIEISAFPTMIKQMIKTKSYKEEHMRCYDHRIQPNMHLCFNVTSAFNIGNLLKNLQAHFLCGYYCSESPRPCSKSHGWLTMNILRAWNGAVDHLIF</sequence>
<dbReference type="EMBL" id="GBRH01178821">
    <property type="protein sequence ID" value="JAE19075.1"/>
    <property type="molecule type" value="Transcribed_RNA"/>
</dbReference>
<reference evidence="1" key="2">
    <citation type="journal article" date="2015" name="Data Brief">
        <title>Shoot transcriptome of the giant reed, Arundo donax.</title>
        <authorList>
            <person name="Barrero R.A."/>
            <person name="Guerrero F.D."/>
            <person name="Moolhuijzen P."/>
            <person name="Goolsby J.A."/>
            <person name="Tidwell J."/>
            <person name="Bellgard S.E."/>
            <person name="Bellgard M.I."/>
        </authorList>
    </citation>
    <scope>NUCLEOTIDE SEQUENCE</scope>
    <source>
        <tissue evidence="1">Shoot tissue taken approximately 20 cm above the soil surface</tissue>
    </source>
</reference>
<organism evidence="1">
    <name type="scientific">Arundo donax</name>
    <name type="common">Giant reed</name>
    <name type="synonym">Donax arundinaceus</name>
    <dbReference type="NCBI Taxonomy" id="35708"/>
    <lineage>
        <taxon>Eukaryota</taxon>
        <taxon>Viridiplantae</taxon>
        <taxon>Streptophyta</taxon>
        <taxon>Embryophyta</taxon>
        <taxon>Tracheophyta</taxon>
        <taxon>Spermatophyta</taxon>
        <taxon>Magnoliopsida</taxon>
        <taxon>Liliopsida</taxon>
        <taxon>Poales</taxon>
        <taxon>Poaceae</taxon>
        <taxon>PACMAD clade</taxon>
        <taxon>Arundinoideae</taxon>
        <taxon>Arundineae</taxon>
        <taxon>Arundo</taxon>
    </lineage>
</organism>